<dbReference type="InterPro" id="IPR004648">
    <property type="entry name" value="Oligpept_transpt"/>
</dbReference>
<keyword evidence="2" id="KW-1133">Transmembrane helix</keyword>
<proteinExistence type="predicted"/>
<organism evidence="3 4">
    <name type="scientific">Vigna unguiculata</name>
    <name type="common">Cowpea</name>
    <dbReference type="NCBI Taxonomy" id="3917"/>
    <lineage>
        <taxon>Eukaryota</taxon>
        <taxon>Viridiplantae</taxon>
        <taxon>Streptophyta</taxon>
        <taxon>Embryophyta</taxon>
        <taxon>Tracheophyta</taxon>
        <taxon>Spermatophyta</taxon>
        <taxon>Magnoliopsida</taxon>
        <taxon>eudicotyledons</taxon>
        <taxon>Gunneridae</taxon>
        <taxon>Pentapetalae</taxon>
        <taxon>rosids</taxon>
        <taxon>fabids</taxon>
        <taxon>Fabales</taxon>
        <taxon>Fabaceae</taxon>
        <taxon>Papilionoideae</taxon>
        <taxon>50 kb inversion clade</taxon>
        <taxon>NPAAA clade</taxon>
        <taxon>indigoferoid/millettioid clade</taxon>
        <taxon>Phaseoleae</taxon>
        <taxon>Vigna</taxon>
    </lineage>
</organism>
<keyword evidence="2" id="KW-0472">Membrane</keyword>
<dbReference type="PANTHER" id="PTHR22601">
    <property type="entry name" value="ISP4 LIKE PROTEIN"/>
    <property type="match status" value="1"/>
</dbReference>
<dbReference type="AlphaFoldDB" id="A0A4D6N9T9"/>
<feature type="region of interest" description="Disordered" evidence="1">
    <location>
        <begin position="1"/>
        <end position="24"/>
    </location>
</feature>
<evidence type="ECO:0000256" key="2">
    <source>
        <dbReference type="SAM" id="Phobius"/>
    </source>
</evidence>
<feature type="transmembrane region" description="Helical" evidence="2">
    <location>
        <begin position="42"/>
        <end position="60"/>
    </location>
</feature>
<accession>A0A4D6N9T9</accession>
<name>A0A4D6N9T9_VIGUN</name>
<sequence>MSATMMTDSAKAGNGDSPPDGCPVVPETDDPSFPVMTFRTRFLGMASCVLLIFLNTFFTFRTQALTVSSILMQIPLKCGGLQTLLKCRFEALKFFLVAMGASFLYYVVSAALDAGTALMGVLIFFTLQNAGHNLKRWGSEMDHCSLATYPIAPGI</sequence>
<dbReference type="GO" id="GO:0055085">
    <property type="term" value="P:transmembrane transport"/>
    <property type="evidence" value="ECO:0007669"/>
    <property type="project" value="InterPro"/>
</dbReference>
<evidence type="ECO:0000256" key="1">
    <source>
        <dbReference type="SAM" id="MobiDB-lite"/>
    </source>
</evidence>
<dbReference type="Proteomes" id="UP000501690">
    <property type="component" value="Linkage Group LG10"/>
</dbReference>
<dbReference type="EMBL" id="CP039354">
    <property type="protein sequence ID" value="QCE08915.1"/>
    <property type="molecule type" value="Genomic_DNA"/>
</dbReference>
<gene>
    <name evidence="3" type="ORF">DEO72_LG10g133</name>
</gene>
<feature type="transmembrane region" description="Helical" evidence="2">
    <location>
        <begin position="103"/>
        <end position="127"/>
    </location>
</feature>
<keyword evidence="4" id="KW-1185">Reference proteome</keyword>
<protein>
    <submittedName>
        <fullName evidence="3">Uncharacterized protein</fullName>
    </submittedName>
</protein>
<reference evidence="3 4" key="1">
    <citation type="submission" date="2019-04" db="EMBL/GenBank/DDBJ databases">
        <title>An improved genome assembly and genetic linkage map for asparagus bean, Vigna unguiculata ssp. sesquipedialis.</title>
        <authorList>
            <person name="Xia Q."/>
            <person name="Zhang R."/>
            <person name="Dong Y."/>
        </authorList>
    </citation>
    <scope>NUCLEOTIDE SEQUENCE [LARGE SCALE GENOMIC DNA]</scope>
    <source>
        <tissue evidence="3">Leaf</tissue>
    </source>
</reference>
<keyword evidence="2" id="KW-0812">Transmembrane</keyword>
<evidence type="ECO:0000313" key="4">
    <source>
        <dbReference type="Proteomes" id="UP000501690"/>
    </source>
</evidence>
<evidence type="ECO:0000313" key="3">
    <source>
        <dbReference type="EMBL" id="QCE08915.1"/>
    </source>
</evidence>